<accession>A0A250XM65</accession>
<keyword evidence="3" id="KW-0963">Cytoplasm</keyword>
<dbReference type="PROSITE" id="PS51450">
    <property type="entry name" value="LRR"/>
    <property type="match status" value="4"/>
</dbReference>
<dbReference type="InterPro" id="IPR029071">
    <property type="entry name" value="Ubiquitin-like_domsf"/>
</dbReference>
<evidence type="ECO:0000256" key="3">
    <source>
        <dbReference type="ARBA" id="ARBA00022490"/>
    </source>
</evidence>
<dbReference type="SUPFAM" id="SSF74924">
    <property type="entry name" value="Cap-Gly domain"/>
    <property type="match status" value="1"/>
</dbReference>
<dbReference type="Proteomes" id="UP000232323">
    <property type="component" value="Unassembled WGS sequence"/>
</dbReference>
<dbReference type="PANTHER" id="PTHR22710:SF2">
    <property type="entry name" value="X-RAY RADIATION RESISTANCE-ASSOCIATED PROTEIN 1"/>
    <property type="match status" value="1"/>
</dbReference>
<dbReference type="SUPFAM" id="SSF52058">
    <property type="entry name" value="L domain-like"/>
    <property type="match status" value="1"/>
</dbReference>
<dbReference type="SUPFAM" id="SSF54236">
    <property type="entry name" value="Ubiquitin-like"/>
    <property type="match status" value="1"/>
</dbReference>
<evidence type="ECO:0000256" key="2">
    <source>
        <dbReference type="ARBA" id="ARBA00006286"/>
    </source>
</evidence>
<dbReference type="InterPro" id="IPR003591">
    <property type="entry name" value="Leu-rich_rpt_typical-subtyp"/>
</dbReference>
<keyword evidence="5" id="KW-0677">Repeat</keyword>
<dbReference type="PANTHER" id="PTHR22710">
    <property type="entry name" value="X-RAY RADIATION RESISTANCE ASSOCIATED PROTEIN 1 XRRA1"/>
    <property type="match status" value="1"/>
</dbReference>
<protein>
    <recommendedName>
        <fullName evidence="8">CAP-Gly domain-containing protein</fullName>
    </recommendedName>
</protein>
<dbReference type="Gene3D" id="2.30.30.190">
    <property type="entry name" value="CAP Gly-rich-like domain"/>
    <property type="match status" value="1"/>
</dbReference>
<name>A0A250XM65_9CHLO</name>
<dbReference type="AlphaFoldDB" id="A0A250XM65"/>
<keyword evidence="4" id="KW-0433">Leucine-rich repeat</keyword>
<feature type="region of interest" description="Disordered" evidence="7">
    <location>
        <begin position="322"/>
        <end position="342"/>
    </location>
</feature>
<dbReference type="Pfam" id="PF01302">
    <property type="entry name" value="CAP_GLY"/>
    <property type="match status" value="1"/>
</dbReference>
<dbReference type="InterPro" id="IPR001611">
    <property type="entry name" value="Leu-rich_rpt"/>
</dbReference>
<comment type="similarity">
    <text evidence="2">Belongs to the TBCE family.</text>
</comment>
<evidence type="ECO:0000313" key="9">
    <source>
        <dbReference type="EMBL" id="GAX83880.1"/>
    </source>
</evidence>
<evidence type="ECO:0000256" key="6">
    <source>
        <dbReference type="ARBA" id="ARBA00023186"/>
    </source>
</evidence>
<keyword evidence="10" id="KW-1185">Reference proteome</keyword>
<dbReference type="PROSITE" id="PS50245">
    <property type="entry name" value="CAP_GLY_2"/>
    <property type="match status" value="1"/>
</dbReference>
<evidence type="ECO:0000259" key="8">
    <source>
        <dbReference type="PROSITE" id="PS50245"/>
    </source>
</evidence>
<comment type="caution">
    <text evidence="9">The sequence shown here is derived from an EMBL/GenBank/DDBJ whole genome shotgun (WGS) entry which is preliminary data.</text>
</comment>
<dbReference type="InterPro" id="IPR044079">
    <property type="entry name" value="Ubl_TBCE"/>
</dbReference>
<keyword evidence="6" id="KW-0143">Chaperone</keyword>
<evidence type="ECO:0000256" key="7">
    <source>
        <dbReference type="SAM" id="MobiDB-lite"/>
    </source>
</evidence>
<dbReference type="InterPro" id="IPR000938">
    <property type="entry name" value="CAP-Gly_domain"/>
</dbReference>
<sequence length="605" mass="65204">MEGIGRRVQIIKDRATVRYIGTVTGQEGIWVGVEWDDPSRGKHNGTSGGVKYFECDSGLNAGSFIRIEKVSFGCSLLEAVIARYTGQKGELGDVDQSEMYVHTAQNRKVNIHLVGEELIRTRQSQIQHLTSARVVGASVSNMDESLLIGSSLPSLTELDLTCNLLSSWEAVHHLCTALPKIQILNLSDNRIAIPASIAVDQQQLIGLRALVLNDCMMMWRQVLTLGAVLPNLDELHLCGNNIKSLISSENERDSDIYHLATTFSKLKLLNLEDNLISTWKDVQPLAALPNLSRLHLSNNPLSEVDYISNVNALAAASTSTSVPVDSMIPSAPDSGPGSIGPRSIAPGSIGSGSIAPGSIGSAGQTEPASISSASRLKEPFPCLECLLLGKCNLSDWMHVDQLGLFPVLKELRITGNPVLALSKSGGRFEVVGRIGGLKLLNGAEVRQVERRDAELRYLQNILAEVEEAPDADAKELVQRSHPRMQELVARYGAVLGTNGRAQQGSSMASNTIQLKLTCVATARGATMGSQVKKVPLSINIAALKLLCVKLFQVKAGQVTLFLRRPGDPVPEDMGSDEERPLSVLGIQDGCEVLVDECDSACAERR</sequence>
<dbReference type="STRING" id="1157962.A0A250XM65"/>
<feature type="domain" description="CAP-Gly" evidence="8">
    <location>
        <begin position="21"/>
        <end position="66"/>
    </location>
</feature>
<dbReference type="InterPro" id="IPR036859">
    <property type="entry name" value="CAP-Gly_dom_sf"/>
</dbReference>
<dbReference type="InterPro" id="IPR032675">
    <property type="entry name" value="LRR_dom_sf"/>
</dbReference>
<reference evidence="9 10" key="1">
    <citation type="submission" date="2017-08" db="EMBL/GenBank/DDBJ databases">
        <title>Acidophilic green algal genome provides insights into adaptation to an acidic environment.</title>
        <authorList>
            <person name="Hirooka S."/>
            <person name="Hirose Y."/>
            <person name="Kanesaki Y."/>
            <person name="Higuchi S."/>
            <person name="Fujiwara T."/>
            <person name="Onuma R."/>
            <person name="Era A."/>
            <person name="Ohbayashi R."/>
            <person name="Uzuka A."/>
            <person name="Nozaki H."/>
            <person name="Yoshikawa H."/>
            <person name="Miyagishima S.Y."/>
        </authorList>
    </citation>
    <scope>NUCLEOTIDE SEQUENCE [LARGE SCALE GENOMIC DNA]</scope>
    <source>
        <strain evidence="9 10">NIES-2499</strain>
    </source>
</reference>
<dbReference type="CDD" id="cd17044">
    <property type="entry name" value="Ubl_TBCE"/>
    <property type="match status" value="1"/>
</dbReference>
<dbReference type="Gene3D" id="3.80.10.10">
    <property type="entry name" value="Ribonuclease Inhibitor"/>
    <property type="match status" value="3"/>
</dbReference>
<proteinExistence type="inferred from homology"/>
<dbReference type="SMART" id="SM01052">
    <property type="entry name" value="CAP_GLY"/>
    <property type="match status" value="1"/>
</dbReference>
<evidence type="ECO:0000256" key="5">
    <source>
        <dbReference type="ARBA" id="ARBA00022737"/>
    </source>
</evidence>
<dbReference type="OrthoDB" id="5273213at2759"/>
<dbReference type="PROSITE" id="PS00845">
    <property type="entry name" value="CAP_GLY_1"/>
    <property type="match status" value="1"/>
</dbReference>
<gene>
    <name evidence="9" type="ORF">CEUSTIGMA_g11305.t1</name>
</gene>
<dbReference type="SMART" id="SM00369">
    <property type="entry name" value="LRR_TYP"/>
    <property type="match status" value="4"/>
</dbReference>
<dbReference type="GO" id="GO:0005930">
    <property type="term" value="C:axoneme"/>
    <property type="evidence" value="ECO:0007669"/>
    <property type="project" value="UniProtKB-SubCell"/>
</dbReference>
<dbReference type="EMBL" id="BEGY01000109">
    <property type="protein sequence ID" value="GAX83880.1"/>
    <property type="molecule type" value="Genomic_DNA"/>
</dbReference>
<evidence type="ECO:0000313" key="10">
    <source>
        <dbReference type="Proteomes" id="UP000232323"/>
    </source>
</evidence>
<evidence type="ECO:0000256" key="4">
    <source>
        <dbReference type="ARBA" id="ARBA00022614"/>
    </source>
</evidence>
<dbReference type="GO" id="GO:0005634">
    <property type="term" value="C:nucleus"/>
    <property type="evidence" value="ECO:0007669"/>
    <property type="project" value="TreeGrafter"/>
</dbReference>
<comment type="subcellular location">
    <subcellularLocation>
        <location evidence="1">Cytoplasm</location>
        <location evidence="1">Cytoskeleton</location>
        <location evidence="1">Cilium axoneme</location>
    </subcellularLocation>
</comment>
<dbReference type="Gene3D" id="3.10.20.90">
    <property type="entry name" value="Phosphatidylinositol 3-kinase Catalytic Subunit, Chain A, domain 1"/>
    <property type="match status" value="1"/>
</dbReference>
<evidence type="ECO:0000256" key="1">
    <source>
        <dbReference type="ARBA" id="ARBA00004430"/>
    </source>
</evidence>
<organism evidence="9 10">
    <name type="scientific">Chlamydomonas eustigma</name>
    <dbReference type="NCBI Taxonomy" id="1157962"/>
    <lineage>
        <taxon>Eukaryota</taxon>
        <taxon>Viridiplantae</taxon>
        <taxon>Chlorophyta</taxon>
        <taxon>core chlorophytes</taxon>
        <taxon>Chlorophyceae</taxon>
        <taxon>CS clade</taxon>
        <taxon>Chlamydomonadales</taxon>
        <taxon>Chlamydomonadaceae</taxon>
        <taxon>Chlamydomonas</taxon>
    </lineage>
</organism>